<dbReference type="EMBL" id="PKMF04000983">
    <property type="protein sequence ID" value="KAK7815735.1"/>
    <property type="molecule type" value="Genomic_DNA"/>
</dbReference>
<feature type="region of interest" description="Disordered" evidence="1">
    <location>
        <begin position="1"/>
        <end position="39"/>
    </location>
</feature>
<comment type="caution">
    <text evidence="2">The sequence shown here is derived from an EMBL/GenBank/DDBJ whole genome shotgun (WGS) entry which is preliminary data.</text>
</comment>
<reference evidence="2 3" key="1">
    <citation type="journal article" date="2018" name="Sci. Data">
        <title>The draft genome sequence of cork oak.</title>
        <authorList>
            <person name="Ramos A.M."/>
            <person name="Usie A."/>
            <person name="Barbosa P."/>
            <person name="Barros P.M."/>
            <person name="Capote T."/>
            <person name="Chaves I."/>
            <person name="Simoes F."/>
            <person name="Abreu I."/>
            <person name="Carrasquinho I."/>
            <person name="Faro C."/>
            <person name="Guimaraes J.B."/>
            <person name="Mendonca D."/>
            <person name="Nobrega F."/>
            <person name="Rodrigues L."/>
            <person name="Saibo N.J.M."/>
            <person name="Varela M.C."/>
            <person name="Egas C."/>
            <person name="Matos J."/>
            <person name="Miguel C.M."/>
            <person name="Oliveira M.M."/>
            <person name="Ricardo C.P."/>
            <person name="Goncalves S."/>
        </authorList>
    </citation>
    <scope>NUCLEOTIDE SEQUENCE [LARGE SCALE GENOMIC DNA]</scope>
    <source>
        <strain evidence="3">cv. HL8</strain>
    </source>
</reference>
<evidence type="ECO:0000256" key="1">
    <source>
        <dbReference type="SAM" id="MobiDB-lite"/>
    </source>
</evidence>
<dbReference type="AlphaFoldDB" id="A0AAW0IM58"/>
<accession>A0AAW0IM58</accession>
<proteinExistence type="predicted"/>
<organism evidence="2 3">
    <name type="scientific">Quercus suber</name>
    <name type="common">Cork oak</name>
    <dbReference type="NCBI Taxonomy" id="58331"/>
    <lineage>
        <taxon>Eukaryota</taxon>
        <taxon>Viridiplantae</taxon>
        <taxon>Streptophyta</taxon>
        <taxon>Embryophyta</taxon>
        <taxon>Tracheophyta</taxon>
        <taxon>Spermatophyta</taxon>
        <taxon>Magnoliopsida</taxon>
        <taxon>eudicotyledons</taxon>
        <taxon>Gunneridae</taxon>
        <taxon>Pentapetalae</taxon>
        <taxon>rosids</taxon>
        <taxon>fabids</taxon>
        <taxon>Fagales</taxon>
        <taxon>Fagaceae</taxon>
        <taxon>Quercus</taxon>
    </lineage>
</organism>
<protein>
    <submittedName>
        <fullName evidence="2">Uncharacterized protein</fullName>
    </submittedName>
</protein>
<evidence type="ECO:0000313" key="3">
    <source>
        <dbReference type="Proteomes" id="UP000237347"/>
    </source>
</evidence>
<gene>
    <name evidence="2" type="ORF">CFP56_001136</name>
</gene>
<dbReference type="Proteomes" id="UP000237347">
    <property type="component" value="Unassembled WGS sequence"/>
</dbReference>
<feature type="compositionally biased region" description="Polar residues" evidence="1">
    <location>
        <begin position="82"/>
        <end position="91"/>
    </location>
</feature>
<keyword evidence="3" id="KW-1185">Reference proteome</keyword>
<sequence length="122" mass="13379">MSGGYDQMGRGPVPGQPRPVPERQVQPVNGDNRGGADRRSLLHGLLLDLRPPLLSGVVQFEQRPNEKKKKKPTTRVGIHDPTPTSVLSDPTHSLGKRQRNFLIGPHTLSLDSHASSLSLFHI</sequence>
<feature type="region of interest" description="Disordered" evidence="1">
    <location>
        <begin position="61"/>
        <end position="93"/>
    </location>
</feature>
<name>A0AAW0IM58_QUESU</name>
<evidence type="ECO:0000313" key="2">
    <source>
        <dbReference type="EMBL" id="KAK7815735.1"/>
    </source>
</evidence>